<dbReference type="OrthoDB" id="9790390at2"/>
<evidence type="ECO:0000313" key="7">
    <source>
        <dbReference type="Proteomes" id="UP000249065"/>
    </source>
</evidence>
<proteinExistence type="predicted"/>
<keyword evidence="1" id="KW-0813">Transport</keyword>
<dbReference type="PROSITE" id="PS00194">
    <property type="entry name" value="THIOREDOXIN_1"/>
    <property type="match status" value="1"/>
</dbReference>
<dbReference type="PANTHER" id="PTHR45663:SF11">
    <property type="entry name" value="GEO12009P1"/>
    <property type="match status" value="1"/>
</dbReference>
<name>A0A327M985_9PROT</name>
<evidence type="ECO:0000313" key="6">
    <source>
        <dbReference type="EMBL" id="RAI58673.1"/>
    </source>
</evidence>
<keyword evidence="4" id="KW-0676">Redox-active center</keyword>
<sequence>MADSIQVVCPRCDAINRVPAARLGEAPRCGSCKAPLFQGKPVALSEARFRRHLHHSGLPLLVDVWASWCGPCQVMAPAFEQAAGRLEPRWRLVKLSTEEAPAIADELGIRSIPTLAVFAAGREVARQAGALSAERIIAWAEANRPAATPP</sequence>
<dbReference type="PRINTS" id="PR00421">
    <property type="entry name" value="THIOREDOXIN"/>
</dbReference>
<evidence type="ECO:0000256" key="2">
    <source>
        <dbReference type="ARBA" id="ARBA00022982"/>
    </source>
</evidence>
<dbReference type="InterPro" id="IPR017937">
    <property type="entry name" value="Thioredoxin_CS"/>
</dbReference>
<accession>A0A327M985</accession>
<protein>
    <submittedName>
        <fullName evidence="6">Thiol reductase thioredoxin</fullName>
    </submittedName>
</protein>
<evidence type="ECO:0000256" key="1">
    <source>
        <dbReference type="ARBA" id="ARBA00022448"/>
    </source>
</evidence>
<dbReference type="Proteomes" id="UP000249065">
    <property type="component" value="Unassembled WGS sequence"/>
</dbReference>
<dbReference type="PANTHER" id="PTHR45663">
    <property type="entry name" value="GEO12009P1"/>
    <property type="match status" value="1"/>
</dbReference>
<feature type="domain" description="Thioredoxin" evidence="5">
    <location>
        <begin position="20"/>
        <end position="145"/>
    </location>
</feature>
<evidence type="ECO:0000259" key="5">
    <source>
        <dbReference type="PROSITE" id="PS51352"/>
    </source>
</evidence>
<dbReference type="InterPro" id="IPR049299">
    <property type="entry name" value="Thio2_N"/>
</dbReference>
<dbReference type="Gene3D" id="2.30.30.380">
    <property type="entry name" value="Zn-finger domain of Sec23/24"/>
    <property type="match status" value="1"/>
</dbReference>
<dbReference type="GO" id="GO:0005829">
    <property type="term" value="C:cytosol"/>
    <property type="evidence" value="ECO:0007669"/>
    <property type="project" value="TreeGrafter"/>
</dbReference>
<keyword evidence="2" id="KW-0249">Electron transport</keyword>
<dbReference type="AlphaFoldDB" id="A0A327M985"/>
<gene>
    <name evidence="6" type="ORF">DOO78_13390</name>
</gene>
<dbReference type="GO" id="GO:0015035">
    <property type="term" value="F:protein-disulfide reductase activity"/>
    <property type="evidence" value="ECO:0007669"/>
    <property type="project" value="TreeGrafter"/>
</dbReference>
<evidence type="ECO:0000256" key="4">
    <source>
        <dbReference type="ARBA" id="ARBA00023284"/>
    </source>
</evidence>
<dbReference type="EMBL" id="QLIX01000008">
    <property type="protein sequence ID" value="RAI58673.1"/>
    <property type="molecule type" value="Genomic_DNA"/>
</dbReference>
<evidence type="ECO:0000256" key="3">
    <source>
        <dbReference type="ARBA" id="ARBA00023157"/>
    </source>
</evidence>
<organism evidence="6 7">
    <name type="scientific">Roseicella frigidaeris</name>
    <dbReference type="NCBI Taxonomy" id="2230885"/>
    <lineage>
        <taxon>Bacteria</taxon>
        <taxon>Pseudomonadati</taxon>
        <taxon>Pseudomonadota</taxon>
        <taxon>Alphaproteobacteria</taxon>
        <taxon>Acetobacterales</taxon>
        <taxon>Roseomonadaceae</taxon>
        <taxon>Roseicella</taxon>
    </lineage>
</organism>
<dbReference type="Pfam" id="PF00085">
    <property type="entry name" value="Thioredoxin"/>
    <property type="match status" value="1"/>
</dbReference>
<dbReference type="InterPro" id="IPR013766">
    <property type="entry name" value="Thioredoxin_domain"/>
</dbReference>
<keyword evidence="7" id="KW-1185">Reference proteome</keyword>
<dbReference type="GO" id="GO:0045454">
    <property type="term" value="P:cell redox homeostasis"/>
    <property type="evidence" value="ECO:0007669"/>
    <property type="project" value="TreeGrafter"/>
</dbReference>
<dbReference type="InterPro" id="IPR036249">
    <property type="entry name" value="Thioredoxin-like_sf"/>
</dbReference>
<dbReference type="RefSeq" id="WP_111470289.1">
    <property type="nucleotide sequence ID" value="NZ_QLIX01000008.1"/>
</dbReference>
<comment type="caution">
    <text evidence="6">The sequence shown here is derived from an EMBL/GenBank/DDBJ whole genome shotgun (WGS) entry which is preliminary data.</text>
</comment>
<keyword evidence="3" id="KW-1015">Disulfide bond</keyword>
<dbReference type="Pfam" id="PF21352">
    <property type="entry name" value="Zn_ribbon_Thio2"/>
    <property type="match status" value="1"/>
</dbReference>
<dbReference type="Gene3D" id="3.40.30.10">
    <property type="entry name" value="Glutaredoxin"/>
    <property type="match status" value="1"/>
</dbReference>
<dbReference type="PROSITE" id="PS51352">
    <property type="entry name" value="THIOREDOXIN_2"/>
    <property type="match status" value="1"/>
</dbReference>
<dbReference type="CDD" id="cd02947">
    <property type="entry name" value="TRX_family"/>
    <property type="match status" value="1"/>
</dbReference>
<dbReference type="SUPFAM" id="SSF52833">
    <property type="entry name" value="Thioredoxin-like"/>
    <property type="match status" value="1"/>
</dbReference>
<reference evidence="7" key="1">
    <citation type="submission" date="2018-06" db="EMBL/GenBank/DDBJ databases">
        <authorList>
            <person name="Khan S.A."/>
        </authorList>
    </citation>
    <scope>NUCLEOTIDE SEQUENCE [LARGE SCALE GENOMIC DNA]</scope>
    <source>
        <strain evidence="7">DB-1506</strain>
    </source>
</reference>